<evidence type="ECO:0000313" key="7">
    <source>
        <dbReference type="EMBL" id="CAB4895871.1"/>
    </source>
</evidence>
<dbReference type="EMBL" id="CAEZSF010000284">
    <property type="protein sequence ID" value="CAB4556909.1"/>
    <property type="molecule type" value="Genomic_DNA"/>
</dbReference>
<evidence type="ECO:0000313" key="5">
    <source>
        <dbReference type="EMBL" id="CAB4556909.1"/>
    </source>
</evidence>
<organism evidence="5">
    <name type="scientific">freshwater metagenome</name>
    <dbReference type="NCBI Taxonomy" id="449393"/>
    <lineage>
        <taxon>unclassified sequences</taxon>
        <taxon>metagenomes</taxon>
        <taxon>ecological metagenomes</taxon>
    </lineage>
</organism>
<dbReference type="Pfam" id="PF01872">
    <property type="entry name" value="RibD_C"/>
    <property type="match status" value="1"/>
</dbReference>
<gene>
    <name evidence="5" type="ORF">UFOPK1358_01974</name>
    <name evidence="6" type="ORF">UFOPK2766_00717</name>
    <name evidence="7" type="ORF">UFOPK3519_00573</name>
</gene>
<sequence length="249" mass="26652">MNQLFPPEISFAGLATLLDRSDRQAPTGRPWVMANMVASADGAYAASGVSRPLSSPDDREIFSALRASADAVFVAAGTARTERYRRPTPVPALAAERLLNTPTEAPRLVVLSRSLSLAEDQPFLTGPGQEPLLMHPEGADTAGVPSGVELRAMGSGGVDLEAALRSLYADGVRVVLCEGGPTLLGQLNELDLIDELFLSVAPMLVGGTQVGILGAQAEKIRPHRLHRVLEANSFLFLTYRRDREERALD</sequence>
<dbReference type="EMBL" id="CAFBMG010000030">
    <property type="protein sequence ID" value="CAB4895871.1"/>
    <property type="molecule type" value="Genomic_DNA"/>
</dbReference>
<evidence type="ECO:0000259" key="4">
    <source>
        <dbReference type="Pfam" id="PF01872"/>
    </source>
</evidence>
<reference evidence="5" key="1">
    <citation type="submission" date="2020-05" db="EMBL/GenBank/DDBJ databases">
        <authorList>
            <person name="Chiriac C."/>
            <person name="Salcher M."/>
            <person name="Ghai R."/>
            <person name="Kavagutti S V."/>
        </authorList>
    </citation>
    <scope>NUCLEOTIDE SEQUENCE</scope>
</reference>
<dbReference type="AlphaFoldDB" id="A0A6J6D2M7"/>
<protein>
    <submittedName>
        <fullName evidence="5">Unannotated protein</fullName>
    </submittedName>
</protein>
<proteinExistence type="predicted"/>
<dbReference type="GO" id="GO:0009231">
    <property type="term" value="P:riboflavin biosynthetic process"/>
    <property type="evidence" value="ECO:0007669"/>
    <property type="project" value="InterPro"/>
</dbReference>
<name>A0A6J6D2M7_9ZZZZ</name>
<comment type="pathway">
    <text evidence="1">Cofactor biosynthesis; riboflavin biosynthesis.</text>
</comment>
<evidence type="ECO:0000313" key="6">
    <source>
        <dbReference type="EMBL" id="CAB4736278.1"/>
    </source>
</evidence>
<evidence type="ECO:0000256" key="3">
    <source>
        <dbReference type="ARBA" id="ARBA00023002"/>
    </source>
</evidence>
<dbReference type="PANTHER" id="PTHR38011">
    <property type="entry name" value="DIHYDROFOLATE REDUCTASE FAMILY PROTEIN (AFU_ORTHOLOGUE AFUA_8G06820)"/>
    <property type="match status" value="1"/>
</dbReference>
<keyword evidence="3" id="KW-0560">Oxidoreductase</keyword>
<evidence type="ECO:0000256" key="2">
    <source>
        <dbReference type="ARBA" id="ARBA00022857"/>
    </source>
</evidence>
<dbReference type="GO" id="GO:0008703">
    <property type="term" value="F:5-amino-6-(5-phosphoribosylamino)uracil reductase activity"/>
    <property type="evidence" value="ECO:0007669"/>
    <property type="project" value="InterPro"/>
</dbReference>
<dbReference type="Gene3D" id="3.40.430.10">
    <property type="entry name" value="Dihydrofolate Reductase, subunit A"/>
    <property type="match status" value="1"/>
</dbReference>
<dbReference type="SUPFAM" id="SSF53597">
    <property type="entry name" value="Dihydrofolate reductase-like"/>
    <property type="match status" value="1"/>
</dbReference>
<feature type="domain" description="Bacterial bifunctional deaminase-reductase C-terminal" evidence="4">
    <location>
        <begin position="30"/>
        <end position="210"/>
    </location>
</feature>
<dbReference type="InterPro" id="IPR024072">
    <property type="entry name" value="DHFR-like_dom_sf"/>
</dbReference>
<dbReference type="InterPro" id="IPR050765">
    <property type="entry name" value="Riboflavin_Biosynth_HTPR"/>
</dbReference>
<dbReference type="PANTHER" id="PTHR38011:SF7">
    <property type="entry name" value="2,5-DIAMINO-6-RIBOSYLAMINO-4(3H)-PYRIMIDINONE 5'-PHOSPHATE REDUCTASE"/>
    <property type="match status" value="1"/>
</dbReference>
<dbReference type="InterPro" id="IPR002734">
    <property type="entry name" value="RibDG_C"/>
</dbReference>
<accession>A0A6J6D2M7</accession>
<keyword evidence="2" id="KW-0521">NADP</keyword>
<evidence type="ECO:0000256" key="1">
    <source>
        <dbReference type="ARBA" id="ARBA00005104"/>
    </source>
</evidence>
<dbReference type="EMBL" id="CAEZYU010000023">
    <property type="protein sequence ID" value="CAB4736278.1"/>
    <property type="molecule type" value="Genomic_DNA"/>
</dbReference>